<dbReference type="Proteomes" id="UP001165633">
    <property type="component" value="Unassembled WGS sequence"/>
</dbReference>
<accession>A0ABT3WAN1</accession>
<gene>
    <name evidence="2" type="ORF">NQF87_00220</name>
</gene>
<protein>
    <submittedName>
        <fullName evidence="2">LA2681 family HEPN domain-containing protein</fullName>
    </submittedName>
</protein>
<proteinExistence type="predicted"/>
<evidence type="ECO:0000313" key="3">
    <source>
        <dbReference type="Proteomes" id="UP001165633"/>
    </source>
</evidence>
<feature type="domain" description="LA2681-like HEPN" evidence="1">
    <location>
        <begin position="293"/>
        <end position="492"/>
    </location>
</feature>
<evidence type="ECO:0000259" key="1">
    <source>
        <dbReference type="Pfam" id="PF18733"/>
    </source>
</evidence>
<dbReference type="RefSeq" id="WP_266126431.1">
    <property type="nucleotide sequence ID" value="NZ_JANIDV010000001.1"/>
</dbReference>
<dbReference type="EMBL" id="JANIDV010000001">
    <property type="protein sequence ID" value="MCX5615409.1"/>
    <property type="molecule type" value="Genomic_DNA"/>
</dbReference>
<name>A0ABT3WAN1_9PROT</name>
<reference evidence="2" key="1">
    <citation type="submission" date="2022-07" db="EMBL/GenBank/DDBJ databases">
        <title>Bombella genomes.</title>
        <authorList>
            <person name="Harer L."/>
            <person name="Styblova S."/>
            <person name="Ehrmann M."/>
        </authorList>
    </citation>
    <scope>NUCLEOTIDE SEQUENCE</scope>
    <source>
        <strain evidence="2">TMW 2.2559</strain>
    </source>
</reference>
<sequence length="516" mass="59046">MDTNITKKEAKRQIAELHETESRLQDLSNRNPEEAIKEARKLTDKYSVKYFNLNQMKACTLVNAGSLIQDKNAIEEGLRIFQWCYEQYPSPGIAYNLANGMSAMIGTPPHDVDWLDHQERTRHDRNKIRQYFWKAADGKKFDNTERSIALTNLGNQFSASFRYGDAQDAWFFALKADLENGVAASCAARNLFRLYRQGMGSDATLEQIKRLNRLVRLNKGKLTEYTSQKEADDILNFANLWDEPLAQPSSESSYVQWVKDERLALAPTLEAMNLTSETLDWLCLPDIRGLISEGQPIIFPMFNMLKSDYILARDLTWRALDGDRWADIEGFASTFDGALYGADMSALILAHRSVLDLLDKISVFINRYFELGENMKGVNFSNLWRVSKSVNGERPLKDKVVDIINSGVQALYGLVELSGDYNSDNGIFNSHKNIRNSSTHRFVILHDYLLHEEGNSFEEIERYEFVQFQDEVLQALRIARSALQILVLSIKQNEDILSKDSEGLVLTIDVPDFRRM</sequence>
<dbReference type="InterPro" id="IPR040826">
    <property type="entry name" value="HEPN_LA2681"/>
</dbReference>
<organism evidence="2 3">
    <name type="scientific">Bombella dulcis</name>
    <dbReference type="NCBI Taxonomy" id="2967339"/>
    <lineage>
        <taxon>Bacteria</taxon>
        <taxon>Pseudomonadati</taxon>
        <taxon>Pseudomonadota</taxon>
        <taxon>Alphaproteobacteria</taxon>
        <taxon>Acetobacterales</taxon>
        <taxon>Acetobacteraceae</taxon>
        <taxon>Bombella</taxon>
    </lineage>
</organism>
<comment type="caution">
    <text evidence="2">The sequence shown here is derived from an EMBL/GenBank/DDBJ whole genome shotgun (WGS) entry which is preliminary data.</text>
</comment>
<evidence type="ECO:0000313" key="2">
    <source>
        <dbReference type="EMBL" id="MCX5615409.1"/>
    </source>
</evidence>
<dbReference type="Pfam" id="PF18733">
    <property type="entry name" value="HEPN_LA2681"/>
    <property type="match status" value="1"/>
</dbReference>
<keyword evidence="3" id="KW-1185">Reference proteome</keyword>